<comment type="caution">
    <text evidence="1">The sequence shown here is derived from an EMBL/GenBank/DDBJ whole genome shotgun (WGS) entry which is preliminary data.</text>
</comment>
<proteinExistence type="predicted"/>
<accession>A0ABY1SIZ9</accession>
<dbReference type="Proteomes" id="UP000198337">
    <property type="component" value="Unassembled WGS sequence"/>
</dbReference>
<keyword evidence="2" id="KW-1185">Reference proteome</keyword>
<evidence type="ECO:0008006" key="3">
    <source>
        <dbReference type="Google" id="ProtNLM"/>
    </source>
</evidence>
<dbReference type="EMBL" id="FZNV01000003">
    <property type="protein sequence ID" value="SNR60361.1"/>
    <property type="molecule type" value="Genomic_DNA"/>
</dbReference>
<name>A0ABY1SIZ9_9FLAO</name>
<evidence type="ECO:0000313" key="1">
    <source>
        <dbReference type="EMBL" id="SNR60361.1"/>
    </source>
</evidence>
<sequence>MHFTFTYIPHNIEKLQEYLDFLFYEVWLKADGDFDADKLSGHPELQQIYIDLGYKEGKWAQFFNSSIENIYREFLKLDSKYRAFLSVRYANNNNIEGLCCDKTIEPITYEEISQSHPDLSKALKSFYSKLYGSNSPFNLEDFGFLNKDLITDYDMAFMEKNNQQVCPFCALTHLKANNHSYREAYDHYIPKGSYPFNVLNFRNLAPMCNECNSTYKLSKSPLYPIDPLKGKNARTKAFYPYADDHPEISFKIEISNSNILNLTPDDISITIHADSGYKEEIETWMRVFGLEERYKATLCSPNDGQVWFNKAIDEFENAKELANIVDYDVFYKRILREAQKYPLSDKGFLKAQFLEECRKKGLFNSI</sequence>
<organism evidence="1 2">
    <name type="scientific">Maribacter sedimenticola</name>
    <dbReference type="NCBI Taxonomy" id="228956"/>
    <lineage>
        <taxon>Bacteria</taxon>
        <taxon>Pseudomonadati</taxon>
        <taxon>Bacteroidota</taxon>
        <taxon>Flavobacteriia</taxon>
        <taxon>Flavobacteriales</taxon>
        <taxon>Flavobacteriaceae</taxon>
        <taxon>Maribacter</taxon>
    </lineage>
</organism>
<dbReference type="RefSeq" id="WP_089261177.1">
    <property type="nucleotide sequence ID" value="NZ_FZNV01000003.1"/>
</dbReference>
<protein>
    <recommendedName>
        <fullName evidence="3">HNH endonuclease</fullName>
    </recommendedName>
</protein>
<reference evidence="1 2" key="1">
    <citation type="submission" date="2017-06" db="EMBL/GenBank/DDBJ databases">
        <authorList>
            <person name="Varghese N."/>
            <person name="Submissions S."/>
        </authorList>
    </citation>
    <scope>NUCLEOTIDE SEQUENCE [LARGE SCALE GENOMIC DNA]</scope>
    <source>
        <strain evidence="1 2">DSM 19840</strain>
    </source>
</reference>
<gene>
    <name evidence="1" type="ORF">SAMN04488009_2764</name>
</gene>
<evidence type="ECO:0000313" key="2">
    <source>
        <dbReference type="Proteomes" id="UP000198337"/>
    </source>
</evidence>